<keyword evidence="4" id="KW-1185">Reference proteome</keyword>
<dbReference type="InterPro" id="IPR036291">
    <property type="entry name" value="NAD(P)-bd_dom_sf"/>
</dbReference>
<dbReference type="KEGG" id="gry:D7I44_04645"/>
<dbReference type="OrthoDB" id="256869at2"/>
<dbReference type="GO" id="GO:0000166">
    <property type="term" value="F:nucleotide binding"/>
    <property type="evidence" value="ECO:0007669"/>
    <property type="project" value="InterPro"/>
</dbReference>
<dbReference type="Gene3D" id="3.30.360.10">
    <property type="entry name" value="Dihydrodipicolinate Reductase, domain 2"/>
    <property type="match status" value="1"/>
</dbReference>
<dbReference type="Proteomes" id="UP000275069">
    <property type="component" value="Chromosome"/>
</dbReference>
<dbReference type="SUPFAM" id="SSF55347">
    <property type="entry name" value="Glyceraldehyde-3-phosphate dehydrogenase-like, C-terminal domain"/>
    <property type="match status" value="1"/>
</dbReference>
<dbReference type="Gene3D" id="3.40.50.720">
    <property type="entry name" value="NAD(P)-binding Rossmann-like Domain"/>
    <property type="match status" value="1"/>
</dbReference>
<dbReference type="InterPro" id="IPR000683">
    <property type="entry name" value="Gfo/Idh/MocA-like_OxRdtase_N"/>
</dbReference>
<dbReference type="SUPFAM" id="SSF51735">
    <property type="entry name" value="NAD(P)-binding Rossmann-fold domains"/>
    <property type="match status" value="1"/>
</dbReference>
<evidence type="ECO:0000313" key="4">
    <source>
        <dbReference type="Proteomes" id="UP000275069"/>
    </source>
</evidence>
<accession>A0A387BPE6</accession>
<protein>
    <submittedName>
        <fullName evidence="3">Gfo/Idh/MocA family oxidoreductase</fullName>
    </submittedName>
</protein>
<dbReference type="PANTHER" id="PTHR43818">
    <property type="entry name" value="BCDNA.GH03377"/>
    <property type="match status" value="1"/>
</dbReference>
<gene>
    <name evidence="3" type="ORF">D7I44_04645</name>
</gene>
<keyword evidence="1" id="KW-0560">Oxidoreductase</keyword>
<sequence length="417" mass="45084">MQRTVGVGPLKQHERQFLCRVLVCDVRVQSAAKWLWNHTPNRCQCSHTQFRYARPLIALRPVHNVVPDCGARLDQEDPKVDSSRIRLGLVGAGSHARRNILPAITFLPAQIVAIADTDAARAGAVASEYGARAFSDAMTMYESGEIDAVLLCVSPNAHPDLAIQAFGAGLDVWSEKPAATASADVERMIAARGDRVGMVGYKKAFMPAVSKAIELLGRDDEGPLRSALGLYPVQLPYFAEPPFPVTGWLTSGCHPVSLLRAVGGPVVSVTSHRDNGGGGVCIMRHASGALTNLHLSLGAPKFQPCERYLFVTDRHSIEIDNGRRLTFQRGFDVAYDEDFTFAPPGLDGGAIVWEAQDTMATMQGKSEVTQGIYNELLAFCTAVRTRENPAVGSLEFALDVTRIYEAALLSDGTPISL</sequence>
<evidence type="ECO:0000313" key="3">
    <source>
        <dbReference type="EMBL" id="AYG02880.1"/>
    </source>
</evidence>
<name>A0A387BPE6_9MICO</name>
<dbReference type="InterPro" id="IPR050463">
    <property type="entry name" value="Gfo/Idh/MocA_oxidrdct_glycsds"/>
</dbReference>
<feature type="domain" description="Gfo/Idh/MocA-like oxidoreductase N-terminal" evidence="2">
    <location>
        <begin position="85"/>
        <end position="191"/>
    </location>
</feature>
<dbReference type="GO" id="GO:0016491">
    <property type="term" value="F:oxidoreductase activity"/>
    <property type="evidence" value="ECO:0007669"/>
    <property type="project" value="UniProtKB-KW"/>
</dbReference>
<evidence type="ECO:0000256" key="1">
    <source>
        <dbReference type="ARBA" id="ARBA00023002"/>
    </source>
</evidence>
<organism evidence="3 4">
    <name type="scientific">Gryllotalpicola protaetiae</name>
    <dbReference type="NCBI Taxonomy" id="2419771"/>
    <lineage>
        <taxon>Bacteria</taxon>
        <taxon>Bacillati</taxon>
        <taxon>Actinomycetota</taxon>
        <taxon>Actinomycetes</taxon>
        <taxon>Micrococcales</taxon>
        <taxon>Microbacteriaceae</taxon>
        <taxon>Gryllotalpicola</taxon>
    </lineage>
</organism>
<reference evidence="3 4" key="1">
    <citation type="submission" date="2018-09" db="EMBL/GenBank/DDBJ databases">
        <title>Genome sequencing of strain 2DFW10M-5.</title>
        <authorList>
            <person name="Heo J."/>
            <person name="Kim S.-J."/>
            <person name="Kwon S.-W."/>
        </authorList>
    </citation>
    <scope>NUCLEOTIDE SEQUENCE [LARGE SCALE GENOMIC DNA]</scope>
    <source>
        <strain evidence="3 4">2DFW10M-5</strain>
    </source>
</reference>
<proteinExistence type="predicted"/>
<evidence type="ECO:0000259" key="2">
    <source>
        <dbReference type="Pfam" id="PF01408"/>
    </source>
</evidence>
<dbReference type="PANTHER" id="PTHR43818:SF11">
    <property type="entry name" value="BCDNA.GH03377"/>
    <property type="match status" value="1"/>
</dbReference>
<dbReference type="Pfam" id="PF01408">
    <property type="entry name" value="GFO_IDH_MocA"/>
    <property type="match status" value="1"/>
</dbReference>
<dbReference type="AlphaFoldDB" id="A0A387BPE6"/>
<dbReference type="EMBL" id="CP032624">
    <property type="protein sequence ID" value="AYG02880.1"/>
    <property type="molecule type" value="Genomic_DNA"/>
</dbReference>